<reference evidence="2" key="1">
    <citation type="submission" date="2021-02" db="EMBL/GenBank/DDBJ databases">
        <authorList>
            <person name="Nowell W R."/>
        </authorList>
    </citation>
    <scope>NUCLEOTIDE SEQUENCE</scope>
</reference>
<evidence type="ECO:0000313" key="2">
    <source>
        <dbReference type="EMBL" id="CAF1332781.1"/>
    </source>
</evidence>
<dbReference type="OrthoDB" id="10037630at2759"/>
<proteinExistence type="predicted"/>
<dbReference type="Gene3D" id="1.10.533.10">
    <property type="entry name" value="Death Domain, Fas"/>
    <property type="match status" value="1"/>
</dbReference>
<comment type="caution">
    <text evidence="2">The sequence shown here is derived from an EMBL/GenBank/DDBJ whole genome shotgun (WGS) entry which is preliminary data.</text>
</comment>
<gene>
    <name evidence="2" type="ORF">GPM918_LOCUS30039</name>
    <name evidence="3" type="ORF">SRO942_LOCUS30642</name>
</gene>
<dbReference type="InterPro" id="IPR001875">
    <property type="entry name" value="DED_dom"/>
</dbReference>
<dbReference type="Proteomes" id="UP000663829">
    <property type="component" value="Unassembled WGS sequence"/>
</dbReference>
<dbReference type="Proteomes" id="UP000681722">
    <property type="component" value="Unassembled WGS sequence"/>
</dbReference>
<dbReference type="GO" id="GO:0042981">
    <property type="term" value="P:regulation of apoptotic process"/>
    <property type="evidence" value="ECO:0007669"/>
    <property type="project" value="InterPro"/>
</dbReference>
<dbReference type="EMBL" id="CAJOBC010054275">
    <property type="protein sequence ID" value="CAF4187814.1"/>
    <property type="molecule type" value="Genomic_DNA"/>
</dbReference>
<dbReference type="InterPro" id="IPR011029">
    <property type="entry name" value="DEATH-like_dom_sf"/>
</dbReference>
<sequence length="106" mass="12437">MMEPMNRCRSILLQVQERLSDDDRKKLHFLVGDIIPRGLRDDPSIGGTLNLLEALFDRGKISSQDFSYLIEVFETIDCSDAANRLRGIYWYLFTITQSYQIYIWNI</sequence>
<feature type="domain" description="DED" evidence="1">
    <location>
        <begin position="7"/>
        <end position="87"/>
    </location>
</feature>
<dbReference type="Pfam" id="PF01335">
    <property type="entry name" value="DED"/>
    <property type="match status" value="1"/>
</dbReference>
<evidence type="ECO:0000313" key="3">
    <source>
        <dbReference type="EMBL" id="CAF4187814.1"/>
    </source>
</evidence>
<evidence type="ECO:0000259" key="1">
    <source>
        <dbReference type="PROSITE" id="PS50168"/>
    </source>
</evidence>
<keyword evidence="4" id="KW-1185">Reference proteome</keyword>
<dbReference type="EMBL" id="CAJNOQ010014001">
    <property type="protein sequence ID" value="CAF1332781.1"/>
    <property type="molecule type" value="Genomic_DNA"/>
</dbReference>
<dbReference type="SUPFAM" id="SSF47986">
    <property type="entry name" value="DEATH domain"/>
    <property type="match status" value="1"/>
</dbReference>
<evidence type="ECO:0000313" key="4">
    <source>
        <dbReference type="Proteomes" id="UP000663829"/>
    </source>
</evidence>
<accession>A0A815G1Z7</accession>
<dbReference type="PROSITE" id="PS50168">
    <property type="entry name" value="DED"/>
    <property type="match status" value="1"/>
</dbReference>
<name>A0A815G1Z7_9BILA</name>
<dbReference type="AlphaFoldDB" id="A0A815G1Z7"/>
<organism evidence="2 4">
    <name type="scientific">Didymodactylos carnosus</name>
    <dbReference type="NCBI Taxonomy" id="1234261"/>
    <lineage>
        <taxon>Eukaryota</taxon>
        <taxon>Metazoa</taxon>
        <taxon>Spiralia</taxon>
        <taxon>Gnathifera</taxon>
        <taxon>Rotifera</taxon>
        <taxon>Eurotatoria</taxon>
        <taxon>Bdelloidea</taxon>
        <taxon>Philodinida</taxon>
        <taxon>Philodinidae</taxon>
        <taxon>Didymodactylos</taxon>
    </lineage>
</organism>
<protein>
    <recommendedName>
        <fullName evidence="1">DED domain-containing protein</fullName>
    </recommendedName>
</protein>